<proteinExistence type="predicted"/>
<reference evidence="2" key="1">
    <citation type="submission" date="2019-03" db="EMBL/GenBank/DDBJ databases">
        <title>Improved annotation for the trematode Fasciola hepatica.</title>
        <authorList>
            <person name="Choi Y.-J."/>
            <person name="Martin J."/>
            <person name="Mitreva M."/>
        </authorList>
    </citation>
    <scope>NUCLEOTIDE SEQUENCE [LARGE SCALE GENOMIC DNA]</scope>
</reference>
<feature type="compositionally biased region" description="Polar residues" evidence="1">
    <location>
        <begin position="268"/>
        <end position="290"/>
    </location>
</feature>
<accession>A0A4E0RXQ0</accession>
<sequence>MHKSEFSAWSTVLFNLMHRVIVLLFASGVCISWAKPHWPPRMPGAPMLGPPPVPPVPSPPSIRPHSAEGLFPDLMRRVLPPPLPPRYARTVPVKRIGGWRYSHQYSWQRPDRLAFSSVRPTGKHLPTEYELADDDTVPVLIEEIRTAKSGTDNLVSEESDSNSELYNLLTNLLHSLKLKKKPKIKRYYRLPKSIIISQPASESTTSMTTVTQPTGCTCAQPNTATGGTPRSAFPVQSTPIPMPNTQPMANVLPASATPVPQTPVALPGSNSLSATPRSEIPQSLPTSSTGSGVGTVPVTITQSQTSATLSPKTVSTKKQITQQSTMLSPLLSEIRALLLAGQPAMNSHTEGYELPKGGAVLAPMALTHVPKLELMATPTVMAVPVTAAYSSPTVISEAATDTQSTDVRTSLTSELMQLMNALQQSQHNQQLQQQQQPQQQQQDLLGQQRSQLSQQLQQQQQPQESVQPLSPYTTAGQPTTFPQPTMGEGRSVFPITGFQPQFAATQTVPQQQQQQPLMQLQQQQPQQYQPQSQIQPTLPHQSSQQELTTIISVVPRTLLTLATEDDGGYNDYGMVDKVTGSASFYDLYPAHPLLKRKKLFPRKVIHRPKNVFGFGL</sequence>
<dbReference type="AlphaFoldDB" id="A0A4E0RXQ0"/>
<evidence type="ECO:0000313" key="3">
    <source>
        <dbReference type="Proteomes" id="UP000230066"/>
    </source>
</evidence>
<feature type="region of interest" description="Disordered" evidence="1">
    <location>
        <begin position="259"/>
        <end position="295"/>
    </location>
</feature>
<feature type="region of interest" description="Disordered" evidence="1">
    <location>
        <begin position="428"/>
        <end position="526"/>
    </location>
</feature>
<evidence type="ECO:0000313" key="2">
    <source>
        <dbReference type="EMBL" id="THD20720.1"/>
    </source>
</evidence>
<organism evidence="2 3">
    <name type="scientific">Fasciola hepatica</name>
    <name type="common">Liver fluke</name>
    <dbReference type="NCBI Taxonomy" id="6192"/>
    <lineage>
        <taxon>Eukaryota</taxon>
        <taxon>Metazoa</taxon>
        <taxon>Spiralia</taxon>
        <taxon>Lophotrochozoa</taxon>
        <taxon>Platyhelminthes</taxon>
        <taxon>Trematoda</taxon>
        <taxon>Digenea</taxon>
        <taxon>Plagiorchiida</taxon>
        <taxon>Echinostomata</taxon>
        <taxon>Echinostomatoidea</taxon>
        <taxon>Fasciolidae</taxon>
        <taxon>Fasciola</taxon>
    </lineage>
</organism>
<feature type="compositionally biased region" description="Polar residues" evidence="1">
    <location>
        <begin position="472"/>
        <end position="483"/>
    </location>
</feature>
<feature type="compositionally biased region" description="Low complexity" evidence="1">
    <location>
        <begin position="499"/>
        <end position="526"/>
    </location>
</feature>
<keyword evidence="3" id="KW-1185">Reference proteome</keyword>
<dbReference type="Proteomes" id="UP000230066">
    <property type="component" value="Unassembled WGS sequence"/>
</dbReference>
<name>A0A4E0RXQ0_FASHE</name>
<comment type="caution">
    <text evidence="2">The sequence shown here is derived from an EMBL/GenBank/DDBJ whole genome shotgun (WGS) entry which is preliminary data.</text>
</comment>
<feature type="compositionally biased region" description="Low complexity" evidence="1">
    <location>
        <begin position="428"/>
        <end position="471"/>
    </location>
</feature>
<gene>
    <name evidence="2" type="ORF">D915_008567</name>
</gene>
<dbReference type="EMBL" id="JXXN02004276">
    <property type="protein sequence ID" value="THD20720.1"/>
    <property type="molecule type" value="Genomic_DNA"/>
</dbReference>
<evidence type="ECO:0000256" key="1">
    <source>
        <dbReference type="SAM" id="MobiDB-lite"/>
    </source>
</evidence>
<protein>
    <submittedName>
        <fullName evidence="2">Uncharacterized protein</fullName>
    </submittedName>
</protein>